<dbReference type="InterPro" id="IPR053161">
    <property type="entry name" value="Ulvan_degrading_GH"/>
</dbReference>
<feature type="signal peptide" evidence="1">
    <location>
        <begin position="1"/>
        <end position="22"/>
    </location>
</feature>
<evidence type="ECO:0000313" key="3">
    <source>
        <dbReference type="Proteomes" id="UP000284379"/>
    </source>
</evidence>
<organism evidence="2 3">
    <name type="scientific">Bacteroides nordii</name>
    <dbReference type="NCBI Taxonomy" id="291645"/>
    <lineage>
        <taxon>Bacteria</taxon>
        <taxon>Pseudomonadati</taxon>
        <taxon>Bacteroidota</taxon>
        <taxon>Bacteroidia</taxon>
        <taxon>Bacteroidales</taxon>
        <taxon>Bacteroidaceae</taxon>
        <taxon>Bacteroides</taxon>
    </lineage>
</organism>
<feature type="chain" id="PRO_5019195458" evidence="1">
    <location>
        <begin position="23"/>
        <end position="954"/>
    </location>
</feature>
<accession>A0A413VR16</accession>
<dbReference type="Pfam" id="PF17132">
    <property type="entry name" value="Glyco_hydro_106"/>
    <property type="match status" value="2"/>
</dbReference>
<dbReference type="Gene3D" id="2.60.120.260">
    <property type="entry name" value="Galactose-binding domain-like"/>
    <property type="match status" value="1"/>
</dbReference>
<dbReference type="InterPro" id="IPR008979">
    <property type="entry name" value="Galactose-bd-like_sf"/>
</dbReference>
<dbReference type="PANTHER" id="PTHR36848">
    <property type="entry name" value="DNA-BINDING PROTEIN (PUTATIVE SECRETED PROTEIN)-RELATED"/>
    <property type="match status" value="1"/>
</dbReference>
<dbReference type="GO" id="GO:0016787">
    <property type="term" value="F:hydrolase activity"/>
    <property type="evidence" value="ECO:0007669"/>
    <property type="project" value="UniProtKB-KW"/>
</dbReference>
<dbReference type="EMBL" id="QSGO01000005">
    <property type="protein sequence ID" value="RHB36067.1"/>
    <property type="molecule type" value="Genomic_DNA"/>
</dbReference>
<evidence type="ECO:0000313" key="2">
    <source>
        <dbReference type="EMBL" id="RHB36067.1"/>
    </source>
</evidence>
<gene>
    <name evidence="2" type="ORF">DW888_09280</name>
</gene>
<dbReference type="PROSITE" id="PS51257">
    <property type="entry name" value="PROKAR_LIPOPROTEIN"/>
    <property type="match status" value="1"/>
</dbReference>
<keyword evidence="2" id="KW-0378">Hydrolase</keyword>
<sequence>MLRKYFLLYTVVVFFTSCSLSNSSKMQETGAVKWPEITQEMRPWTRWWWFGNVLTEKDITAALESYRKAGIGGVEITPVYGVRGEESKFIDFLSPEWMDKLVYTLAEAKRLGMGVDMANTSGWPFGGPWVDEDMACKSMLSKTFELQEGERLAERIEYVRQPLVYTQNGLKVNIDDVKEPVTANRNLQENCYAQIWYKKSLPLITVTANKKQAGQVGFTETIDLTDRVKNGFLDWTAPKGDWLICALFQGNHGKMVERASPGGEGNVIDHFSEHAISEYLKKFDEAFAGYDLSYLRCYFNDSYEVDDAVGCANWTPDFLKEFKRVCGYDLKQYLPALLGLADDDTNSRVLHDYRMVISDLLLERFTRKWQLWAEHQGKGIRNQAHGSPANALDLYAASDIPETEGSTITDIKSASSAAHLMGKKLTSAESATLLNEHFQTKLADVKIANDKFLLGGVNHIFYHGTAYSPQNASWPGWLYYAAVHFTPSNSFWDDFGALNNYVACSQSFLQAGKPSNDLLLYYGISDLWSTPGKEMFHYFHSFKTVTMDECGRYLWLNGYSWDAVSDQLLQEVKVGKDGVSAGGNTYKMIVVPKIKHMPLKTFERLMELVKAGATVAFYGTLPSDVPGLIDLEHDRNKLFSLKDRLRFVEKGKVCIAQYGKGKFITSGTISDLMSESGIISESICKQGLQCVRRLKEDGNFYYFILNPKDKEFSDWITLNADYKSCALYNPMTGKDGYARTREKSGQTELWLSLKPNESMIVETFSQKYTGDLYPYYTPIGEEVILNNNWTISFVKGGPVLPEARNVTELESWTEYGEDYAAFSGTAEYTTRIPALPGKADAWLLHIEHLYESAAIYVNNKYLGTLFNAPYTIEIPASVLKGNDELKIKVSNLMANRISYMDKRGLEWKIFYNANIDSKGRMNVGKDGKFDAGNWSPRPSGISGKVILRPLSCIK</sequence>
<dbReference type="PANTHER" id="PTHR36848:SF2">
    <property type="entry name" value="SECRETED PROTEIN"/>
    <property type="match status" value="1"/>
</dbReference>
<name>A0A413VR16_9BACE</name>
<proteinExistence type="predicted"/>
<dbReference type="SUPFAM" id="SSF49785">
    <property type="entry name" value="Galactose-binding domain-like"/>
    <property type="match status" value="1"/>
</dbReference>
<dbReference type="AlphaFoldDB" id="A0A413VR16"/>
<dbReference type="NCBIfam" id="NF045579">
    <property type="entry name" value="rhamnoside_JR"/>
    <property type="match status" value="1"/>
</dbReference>
<keyword evidence="1" id="KW-0732">Signal</keyword>
<reference evidence="2 3" key="1">
    <citation type="submission" date="2018-08" db="EMBL/GenBank/DDBJ databases">
        <title>A genome reference for cultivated species of the human gut microbiota.</title>
        <authorList>
            <person name="Zou Y."/>
            <person name="Xue W."/>
            <person name="Luo G."/>
        </authorList>
    </citation>
    <scope>NUCLEOTIDE SEQUENCE [LARGE SCALE GENOMIC DNA]</scope>
    <source>
        <strain evidence="2 3">AM40-30BH</strain>
    </source>
</reference>
<protein>
    <submittedName>
        <fullName evidence="2">Glycoside hydrolase family 2 protein</fullName>
    </submittedName>
</protein>
<evidence type="ECO:0000256" key="1">
    <source>
        <dbReference type="SAM" id="SignalP"/>
    </source>
</evidence>
<dbReference type="Proteomes" id="UP000284379">
    <property type="component" value="Unassembled WGS sequence"/>
</dbReference>
<comment type="caution">
    <text evidence="2">The sequence shown here is derived from an EMBL/GenBank/DDBJ whole genome shotgun (WGS) entry which is preliminary data.</text>
</comment>